<keyword evidence="4" id="KW-1185">Reference proteome</keyword>
<dbReference type="Pfam" id="PF07859">
    <property type="entry name" value="Abhydrolase_3"/>
    <property type="match status" value="1"/>
</dbReference>
<dbReference type="OrthoDB" id="408631at2759"/>
<dbReference type="EMBL" id="JXCE01000108">
    <property type="protein sequence ID" value="KPA41098.1"/>
    <property type="molecule type" value="Genomic_DNA"/>
</dbReference>
<organism evidence="3 4">
    <name type="scientific">Fusarium langsethiae</name>
    <dbReference type="NCBI Taxonomy" id="179993"/>
    <lineage>
        <taxon>Eukaryota</taxon>
        <taxon>Fungi</taxon>
        <taxon>Dikarya</taxon>
        <taxon>Ascomycota</taxon>
        <taxon>Pezizomycotina</taxon>
        <taxon>Sordariomycetes</taxon>
        <taxon>Hypocreomycetidae</taxon>
        <taxon>Hypocreales</taxon>
        <taxon>Nectriaceae</taxon>
        <taxon>Fusarium</taxon>
    </lineage>
</organism>
<dbReference type="InterPro" id="IPR013094">
    <property type="entry name" value="AB_hydrolase_3"/>
</dbReference>
<protein>
    <submittedName>
        <fullName evidence="3">Lipase 2</fullName>
    </submittedName>
</protein>
<dbReference type="Gene3D" id="3.40.50.1820">
    <property type="entry name" value="alpha/beta hydrolase"/>
    <property type="match status" value="1"/>
</dbReference>
<dbReference type="PANTHER" id="PTHR48081">
    <property type="entry name" value="AB HYDROLASE SUPERFAMILY PROTEIN C4A8.06C"/>
    <property type="match status" value="1"/>
</dbReference>
<evidence type="ECO:0000313" key="3">
    <source>
        <dbReference type="EMBL" id="KPA41098.1"/>
    </source>
</evidence>
<gene>
    <name evidence="3" type="ORF">FLAG1_06018</name>
</gene>
<evidence type="ECO:0000259" key="2">
    <source>
        <dbReference type="Pfam" id="PF07859"/>
    </source>
</evidence>
<dbReference type="PANTHER" id="PTHR48081:SF8">
    <property type="entry name" value="ALPHA_BETA HYDROLASE FOLD-3 DOMAIN-CONTAINING PROTEIN-RELATED"/>
    <property type="match status" value="1"/>
</dbReference>
<evidence type="ECO:0000256" key="1">
    <source>
        <dbReference type="ARBA" id="ARBA00022801"/>
    </source>
</evidence>
<dbReference type="Proteomes" id="UP000037904">
    <property type="component" value="Unassembled WGS sequence"/>
</dbReference>
<dbReference type="AlphaFoldDB" id="A0A0M9EW30"/>
<evidence type="ECO:0000313" key="4">
    <source>
        <dbReference type="Proteomes" id="UP000037904"/>
    </source>
</evidence>
<sequence>MPITSLQYDSEFAEALALIKSGRPSIPPETALDIRRINHALFAKVFPNPPSSDIIQQTDYSVESYDGAQILLRRYVKTYILNVKKLQPAVLAIHGGGFVSGAVEICGGLNAETALQTNRPVIVVGYRLAPEHPFPAAVEDSFAALKYLSEHAAELNIDPQRICVQGESAGGGIAVGTALMARDRQLNPPLAKLIAITPELDDRTCHAADTEFLKFTTWTPRHNKLAWEAYVGQDKVGKAEADVSPYAAPARAKCYKGLPSTYVDVGTLDLFRDEDLEFVKRLMEDNVEVEFHLWPGVPHVFEFLGPGTRWHQRAKEARNDALLRF</sequence>
<feature type="domain" description="Alpha/beta hydrolase fold-3" evidence="2">
    <location>
        <begin position="90"/>
        <end position="301"/>
    </location>
</feature>
<comment type="caution">
    <text evidence="3">The sequence shown here is derived from an EMBL/GenBank/DDBJ whole genome shotgun (WGS) entry which is preliminary data.</text>
</comment>
<accession>A0A0M9EW30</accession>
<dbReference type="InterPro" id="IPR050300">
    <property type="entry name" value="GDXG_lipolytic_enzyme"/>
</dbReference>
<reference evidence="3 4" key="1">
    <citation type="submission" date="2015-04" db="EMBL/GenBank/DDBJ databases">
        <title>The draft genome sequence of Fusarium langsethiae, a T-2/HT-2 mycotoxin producer.</title>
        <authorList>
            <person name="Lysoe E."/>
            <person name="Divon H.H."/>
            <person name="Terzi V."/>
            <person name="Orru L."/>
            <person name="Lamontanara A."/>
            <person name="Kolseth A.-K."/>
            <person name="Frandsen R.J."/>
            <person name="Nielsen K."/>
            <person name="Thrane U."/>
        </authorList>
    </citation>
    <scope>NUCLEOTIDE SEQUENCE [LARGE SCALE GENOMIC DNA]</scope>
    <source>
        <strain evidence="3 4">Fl201059</strain>
    </source>
</reference>
<name>A0A0M9EW30_FUSLA</name>
<proteinExistence type="predicted"/>
<dbReference type="SUPFAM" id="SSF53474">
    <property type="entry name" value="alpha/beta-Hydrolases"/>
    <property type="match status" value="1"/>
</dbReference>
<dbReference type="InterPro" id="IPR029058">
    <property type="entry name" value="AB_hydrolase_fold"/>
</dbReference>
<keyword evidence="1" id="KW-0378">Hydrolase</keyword>
<dbReference type="GO" id="GO:0016787">
    <property type="term" value="F:hydrolase activity"/>
    <property type="evidence" value="ECO:0007669"/>
    <property type="project" value="UniProtKB-KW"/>
</dbReference>